<evidence type="ECO:0000259" key="1">
    <source>
        <dbReference type="Pfam" id="PF09537"/>
    </source>
</evidence>
<dbReference type="Proteomes" id="UP000600139">
    <property type="component" value="Unassembled WGS sequence"/>
</dbReference>
<protein>
    <submittedName>
        <fullName evidence="2">DUF2383 domain-containing protein</fullName>
    </submittedName>
</protein>
<evidence type="ECO:0000313" key="3">
    <source>
        <dbReference type="Proteomes" id="UP000600139"/>
    </source>
</evidence>
<accession>A0A934R6R9</accession>
<comment type="caution">
    <text evidence="2">The sequence shown here is derived from an EMBL/GenBank/DDBJ whole genome shotgun (WGS) entry which is preliminary data.</text>
</comment>
<reference evidence="2" key="1">
    <citation type="submission" date="2021-01" db="EMBL/GenBank/DDBJ databases">
        <title>Modified the classification status of verrucomicrobia.</title>
        <authorList>
            <person name="Feng X."/>
        </authorList>
    </citation>
    <scope>NUCLEOTIDE SEQUENCE</scope>
    <source>
        <strain evidence="2">JCM 18052</strain>
    </source>
</reference>
<organism evidence="2 3">
    <name type="scientific">Luteolibacter yonseiensis</name>
    <dbReference type="NCBI Taxonomy" id="1144680"/>
    <lineage>
        <taxon>Bacteria</taxon>
        <taxon>Pseudomonadati</taxon>
        <taxon>Verrucomicrobiota</taxon>
        <taxon>Verrucomicrobiia</taxon>
        <taxon>Verrucomicrobiales</taxon>
        <taxon>Verrucomicrobiaceae</taxon>
        <taxon>Luteolibacter</taxon>
    </lineage>
</organism>
<dbReference type="InterPro" id="IPR012347">
    <property type="entry name" value="Ferritin-like"/>
</dbReference>
<dbReference type="AlphaFoldDB" id="A0A934R6R9"/>
<sequence>MNNTQSCIEACNKLLRGEISAVETYTQALGKFDNSNSRSILQQIKEDHQRSADTLRSHLSEMGATPDSESGAWGKFAQAVEGVATLLGKSPAVAVLIQGEEHGIDEYEEALNDPGVMTEMKIVFRDIHIPRLQKHVALLEALPT</sequence>
<feature type="domain" description="DUF2383" evidence="1">
    <location>
        <begin position="8"/>
        <end position="113"/>
    </location>
</feature>
<dbReference type="Gene3D" id="1.20.1260.10">
    <property type="match status" value="1"/>
</dbReference>
<dbReference type="EMBL" id="JAENIK010000011">
    <property type="protein sequence ID" value="MBK1817003.1"/>
    <property type="molecule type" value="Genomic_DNA"/>
</dbReference>
<dbReference type="Pfam" id="PF09537">
    <property type="entry name" value="DUF2383"/>
    <property type="match status" value="1"/>
</dbReference>
<proteinExistence type="predicted"/>
<evidence type="ECO:0000313" key="2">
    <source>
        <dbReference type="EMBL" id="MBK1817003.1"/>
    </source>
</evidence>
<dbReference type="CDD" id="cd00657">
    <property type="entry name" value="Ferritin_like"/>
    <property type="match status" value="1"/>
</dbReference>
<keyword evidence="3" id="KW-1185">Reference proteome</keyword>
<name>A0A934R6R9_9BACT</name>
<dbReference type="SUPFAM" id="SSF47240">
    <property type="entry name" value="Ferritin-like"/>
    <property type="match status" value="1"/>
</dbReference>
<gene>
    <name evidence="2" type="ORF">JIN84_15370</name>
</gene>
<dbReference type="RefSeq" id="WP_200351926.1">
    <property type="nucleotide sequence ID" value="NZ_BAABHZ010000006.1"/>
</dbReference>
<dbReference type="InterPro" id="IPR019052">
    <property type="entry name" value="DUF2383"/>
</dbReference>
<dbReference type="InterPro" id="IPR009078">
    <property type="entry name" value="Ferritin-like_SF"/>
</dbReference>